<comment type="caution">
    <text evidence="7">The sequence shown here is derived from an EMBL/GenBank/DDBJ whole genome shotgun (WGS) entry which is preliminary data.</text>
</comment>
<organism evidence="7 8">
    <name type="scientific">Candidatus Enterousia excrementavium</name>
    <dbReference type="NCBI Taxonomy" id="2840789"/>
    <lineage>
        <taxon>Bacteria</taxon>
        <taxon>Pseudomonadati</taxon>
        <taxon>Pseudomonadota</taxon>
        <taxon>Alphaproteobacteria</taxon>
        <taxon>Candidatus Enterousia</taxon>
    </lineage>
</organism>
<accession>A0A940DCT4</accession>
<gene>
    <name evidence="5 7" type="primary">rpmB</name>
    <name evidence="7" type="ORF">IAC77_01215</name>
</gene>
<dbReference type="NCBIfam" id="TIGR00009">
    <property type="entry name" value="L28"/>
    <property type="match status" value="1"/>
</dbReference>
<reference evidence="7" key="1">
    <citation type="submission" date="2020-10" db="EMBL/GenBank/DDBJ databases">
        <authorList>
            <person name="Gilroy R."/>
        </authorList>
    </citation>
    <scope>NUCLEOTIDE SEQUENCE</scope>
    <source>
        <strain evidence="7">B1-16210</strain>
    </source>
</reference>
<dbReference type="InterPro" id="IPR037147">
    <property type="entry name" value="Ribosomal_bL28_sf"/>
</dbReference>
<evidence type="ECO:0000256" key="6">
    <source>
        <dbReference type="SAM" id="MobiDB-lite"/>
    </source>
</evidence>
<dbReference type="InterPro" id="IPR026569">
    <property type="entry name" value="Ribosomal_bL28"/>
</dbReference>
<evidence type="ECO:0000256" key="4">
    <source>
        <dbReference type="ARBA" id="ARBA00035174"/>
    </source>
</evidence>
<keyword evidence="3 5" id="KW-0687">Ribonucleoprotein</keyword>
<evidence type="ECO:0000256" key="5">
    <source>
        <dbReference type="HAMAP-Rule" id="MF_00373"/>
    </source>
</evidence>
<dbReference type="EMBL" id="JADINE010000017">
    <property type="protein sequence ID" value="MBO8407062.1"/>
    <property type="molecule type" value="Genomic_DNA"/>
</dbReference>
<dbReference type="Pfam" id="PF00830">
    <property type="entry name" value="Ribosomal_L28"/>
    <property type="match status" value="1"/>
</dbReference>
<evidence type="ECO:0000256" key="2">
    <source>
        <dbReference type="ARBA" id="ARBA00022980"/>
    </source>
</evidence>
<comment type="similarity">
    <text evidence="1 5">Belongs to the bacterial ribosomal protein bL28 family.</text>
</comment>
<dbReference type="GO" id="GO:0005840">
    <property type="term" value="C:ribosome"/>
    <property type="evidence" value="ECO:0007669"/>
    <property type="project" value="UniProtKB-KW"/>
</dbReference>
<dbReference type="PANTHER" id="PTHR13528:SF2">
    <property type="entry name" value="LARGE RIBOSOMAL SUBUNIT PROTEIN BL28M"/>
    <property type="match status" value="1"/>
</dbReference>
<dbReference type="HAMAP" id="MF_00373">
    <property type="entry name" value="Ribosomal_bL28"/>
    <property type="match status" value="1"/>
</dbReference>
<dbReference type="PANTHER" id="PTHR13528">
    <property type="entry name" value="39S RIBOSOMAL PROTEIN L28, MITOCHONDRIAL"/>
    <property type="match status" value="1"/>
</dbReference>
<dbReference type="Gene3D" id="2.30.170.40">
    <property type="entry name" value="Ribosomal protein L28/L24"/>
    <property type="match status" value="1"/>
</dbReference>
<dbReference type="Proteomes" id="UP000721442">
    <property type="component" value="Unassembled WGS sequence"/>
</dbReference>
<evidence type="ECO:0000256" key="3">
    <source>
        <dbReference type="ARBA" id="ARBA00023274"/>
    </source>
</evidence>
<dbReference type="SUPFAM" id="SSF143800">
    <property type="entry name" value="L28p-like"/>
    <property type="match status" value="1"/>
</dbReference>
<feature type="region of interest" description="Disordered" evidence="6">
    <location>
        <begin position="95"/>
        <end position="124"/>
    </location>
</feature>
<evidence type="ECO:0000256" key="1">
    <source>
        <dbReference type="ARBA" id="ARBA00008760"/>
    </source>
</evidence>
<keyword evidence="2 5" id="KW-0689">Ribosomal protein</keyword>
<dbReference type="InterPro" id="IPR034704">
    <property type="entry name" value="Ribosomal_bL28/bL31-like_sf"/>
</dbReference>
<protein>
    <recommendedName>
        <fullName evidence="4 5">Large ribosomal subunit protein bL28</fullName>
    </recommendedName>
</protein>
<dbReference type="GO" id="GO:0006412">
    <property type="term" value="P:translation"/>
    <property type="evidence" value="ECO:0007669"/>
    <property type="project" value="UniProtKB-UniRule"/>
</dbReference>
<dbReference type="GO" id="GO:1990904">
    <property type="term" value="C:ribonucleoprotein complex"/>
    <property type="evidence" value="ECO:0007669"/>
    <property type="project" value="UniProtKB-KW"/>
</dbReference>
<name>A0A940DCT4_9PROT</name>
<dbReference type="GO" id="GO:0003735">
    <property type="term" value="F:structural constituent of ribosome"/>
    <property type="evidence" value="ECO:0007669"/>
    <property type="project" value="InterPro"/>
</dbReference>
<evidence type="ECO:0000313" key="7">
    <source>
        <dbReference type="EMBL" id="MBO8407062.1"/>
    </source>
</evidence>
<dbReference type="AlphaFoldDB" id="A0A940DCT4"/>
<feature type="compositionally biased region" description="Basic residues" evidence="6">
    <location>
        <begin position="100"/>
        <end position="117"/>
    </location>
</feature>
<sequence>MPRVCKVTGKKTMVGMNVSHSERHTKRTFVPNLQKLKFHSDILNRDFSLRISTAGLRTLIKHGGLDAYVMAKAPSRLTPEMAAIKKAINKKVGKVEKPAKKPVHKANRSARLVKKVAARTAATK</sequence>
<evidence type="ECO:0000313" key="8">
    <source>
        <dbReference type="Proteomes" id="UP000721442"/>
    </source>
</evidence>
<proteinExistence type="inferred from homology"/>
<dbReference type="InterPro" id="IPR001383">
    <property type="entry name" value="Ribosomal_bL28_bact-type"/>
</dbReference>
<reference evidence="7" key="2">
    <citation type="journal article" date="2021" name="PeerJ">
        <title>Extensive microbial diversity within the chicken gut microbiome revealed by metagenomics and culture.</title>
        <authorList>
            <person name="Gilroy R."/>
            <person name="Ravi A."/>
            <person name="Getino M."/>
            <person name="Pursley I."/>
            <person name="Horton D.L."/>
            <person name="Alikhan N.F."/>
            <person name="Baker D."/>
            <person name="Gharbi K."/>
            <person name="Hall N."/>
            <person name="Watson M."/>
            <person name="Adriaenssens E.M."/>
            <person name="Foster-Nyarko E."/>
            <person name="Jarju S."/>
            <person name="Secka A."/>
            <person name="Antonio M."/>
            <person name="Oren A."/>
            <person name="Chaudhuri R.R."/>
            <person name="La Ragione R."/>
            <person name="Hildebrand F."/>
            <person name="Pallen M.J."/>
        </authorList>
    </citation>
    <scope>NUCLEOTIDE SEQUENCE</scope>
    <source>
        <strain evidence="7">B1-16210</strain>
    </source>
</reference>